<keyword evidence="5" id="KW-0597">Phosphoprotein</keyword>
<keyword evidence="14" id="KW-1185">Reference proteome</keyword>
<name>A0A1W6CWM0_9RHOB</name>
<dbReference type="Proteomes" id="UP000193017">
    <property type="component" value="Chromosome"/>
</dbReference>
<dbReference type="AlphaFoldDB" id="A0A1W6CWM0"/>
<keyword evidence="4" id="KW-1003">Cell membrane</keyword>
<evidence type="ECO:0000256" key="10">
    <source>
        <dbReference type="SAM" id="MobiDB-lite"/>
    </source>
</evidence>
<dbReference type="SMART" id="SM00387">
    <property type="entry name" value="HATPase_c"/>
    <property type="match status" value="1"/>
</dbReference>
<sequence>MPPDSTHRPTRARQRGAPPGDPDGAAEPIRRRTLVTLRGVALAGQAAAGLGAWLLGARLPVLPVALVIVAASLNLGLGLRRQRMTPRAVQVQLILDTVQTGVLLTLTGGTANPFALFVLAPLTLGAGVLSRRALVAVAGAAAVMIVAMTALAVPLEMRAGSILTAGTALGVGHVLALAIGGAFFASSAYRISADLAATKNALWAAQMGLAREQRLQHLGGVVAAAAHEMGTPLATIKLVAAELADDLSDIAAGRPGVAEDLALLRSSADRCREILRSMGAAGKDDLHLHGAPLETVLEEAAAPHRDRGKRLVITDLAGIIVRRDAGLIHALRNLIQNAVDFAASAVRVDAMREGERLHVTIRDDGPGFPPHLRTRLGEPYLTTRRPVPGQEGPGYEGLGLGLFIARTLIERSGGQLAFANDHGAVVQVTWPVSALIADDRAILPPNPAIQD</sequence>
<dbReference type="PANTHER" id="PTHR44936">
    <property type="entry name" value="SENSOR PROTEIN CREC"/>
    <property type="match status" value="1"/>
</dbReference>
<feature type="region of interest" description="Disordered" evidence="10">
    <location>
        <begin position="1"/>
        <end position="28"/>
    </location>
</feature>
<evidence type="ECO:0000256" key="6">
    <source>
        <dbReference type="ARBA" id="ARBA00022679"/>
    </source>
</evidence>
<dbReference type="InterPro" id="IPR003594">
    <property type="entry name" value="HATPase_dom"/>
</dbReference>
<dbReference type="InterPro" id="IPR004358">
    <property type="entry name" value="Sig_transdc_His_kin-like_C"/>
</dbReference>
<dbReference type="NCBIfam" id="NF033792">
    <property type="entry name" value="ActS_PrrB_HisK"/>
    <property type="match status" value="1"/>
</dbReference>
<keyword evidence="8" id="KW-0418">Kinase</keyword>
<dbReference type="InterPro" id="IPR005467">
    <property type="entry name" value="His_kinase_dom"/>
</dbReference>
<evidence type="ECO:0000256" key="2">
    <source>
        <dbReference type="ARBA" id="ARBA00004651"/>
    </source>
</evidence>
<dbReference type="InterPro" id="IPR047770">
    <property type="entry name" value="RegB"/>
</dbReference>
<feature type="transmembrane region" description="Helical" evidence="11">
    <location>
        <begin position="100"/>
        <end position="122"/>
    </location>
</feature>
<evidence type="ECO:0000256" key="7">
    <source>
        <dbReference type="ARBA" id="ARBA00022741"/>
    </source>
</evidence>
<dbReference type="OrthoDB" id="9785252at2"/>
<reference evidence="13 14" key="1">
    <citation type="submission" date="2017-03" db="EMBL/GenBank/DDBJ databases">
        <title>Genome sequence of Paracoccus contaminans isolated from a water microcosm.</title>
        <authorList>
            <person name="Aurass P."/>
            <person name="Karste S."/>
            <person name="Trost E."/>
            <person name="Glaeser S.P."/>
            <person name="Kaempfer P."/>
            <person name="Flieger A."/>
        </authorList>
    </citation>
    <scope>NUCLEOTIDE SEQUENCE [LARGE SCALE GENOMIC DNA]</scope>
    <source>
        <strain evidence="14">RKI 16-01929T\LMG 29738T\CCM 8701T\CIP 111112T</strain>
    </source>
</reference>
<dbReference type="InterPro" id="IPR036097">
    <property type="entry name" value="HisK_dim/P_sf"/>
</dbReference>
<feature type="transmembrane region" description="Helical" evidence="11">
    <location>
        <begin position="162"/>
        <end position="185"/>
    </location>
</feature>
<comment type="subcellular location">
    <subcellularLocation>
        <location evidence="2">Cell membrane</location>
        <topology evidence="2">Multi-pass membrane protein</topology>
    </subcellularLocation>
</comment>
<feature type="domain" description="Histidine kinase" evidence="12">
    <location>
        <begin position="224"/>
        <end position="434"/>
    </location>
</feature>
<dbReference type="Pfam" id="PF02518">
    <property type="entry name" value="HATPase_c"/>
    <property type="match status" value="1"/>
</dbReference>
<keyword evidence="11" id="KW-1133">Transmembrane helix</keyword>
<keyword evidence="11" id="KW-0812">Transmembrane</keyword>
<dbReference type="Pfam" id="PF00512">
    <property type="entry name" value="HisKA"/>
    <property type="match status" value="1"/>
</dbReference>
<keyword evidence="11" id="KW-0472">Membrane</keyword>
<dbReference type="Gene3D" id="3.30.565.10">
    <property type="entry name" value="Histidine kinase-like ATPase, C-terminal domain"/>
    <property type="match status" value="1"/>
</dbReference>
<gene>
    <name evidence="13" type="ORF">B0A89_06060</name>
</gene>
<dbReference type="SUPFAM" id="SSF47384">
    <property type="entry name" value="Homodimeric domain of signal transducing histidine kinase"/>
    <property type="match status" value="1"/>
</dbReference>
<keyword evidence="6" id="KW-0808">Transferase</keyword>
<evidence type="ECO:0000256" key="1">
    <source>
        <dbReference type="ARBA" id="ARBA00000085"/>
    </source>
</evidence>
<evidence type="ECO:0000313" key="13">
    <source>
        <dbReference type="EMBL" id="ARJ69254.1"/>
    </source>
</evidence>
<proteinExistence type="predicted"/>
<feature type="transmembrane region" description="Helical" evidence="11">
    <location>
        <begin position="61"/>
        <end position="79"/>
    </location>
</feature>
<feature type="compositionally biased region" description="Low complexity" evidence="10">
    <location>
        <begin position="16"/>
        <end position="26"/>
    </location>
</feature>
<feature type="transmembrane region" description="Helical" evidence="11">
    <location>
        <begin position="134"/>
        <end position="155"/>
    </location>
</feature>
<dbReference type="EMBL" id="CP020612">
    <property type="protein sequence ID" value="ARJ69254.1"/>
    <property type="molecule type" value="Genomic_DNA"/>
</dbReference>
<dbReference type="Gene3D" id="1.10.287.130">
    <property type="match status" value="1"/>
</dbReference>
<evidence type="ECO:0000256" key="4">
    <source>
        <dbReference type="ARBA" id="ARBA00022475"/>
    </source>
</evidence>
<dbReference type="PANTHER" id="PTHR44936:SF10">
    <property type="entry name" value="SENSOR PROTEIN RSTB"/>
    <property type="match status" value="1"/>
</dbReference>
<dbReference type="PROSITE" id="PS50109">
    <property type="entry name" value="HIS_KIN"/>
    <property type="match status" value="1"/>
</dbReference>
<feature type="transmembrane region" description="Helical" evidence="11">
    <location>
        <begin position="35"/>
        <end position="55"/>
    </location>
</feature>
<dbReference type="PRINTS" id="PR00344">
    <property type="entry name" value="BCTRLSENSOR"/>
</dbReference>
<organism evidence="13 14">
    <name type="scientific">Paracoccus contaminans</name>
    <dbReference type="NCBI Taxonomy" id="1945662"/>
    <lineage>
        <taxon>Bacteria</taxon>
        <taxon>Pseudomonadati</taxon>
        <taxon>Pseudomonadota</taxon>
        <taxon>Alphaproteobacteria</taxon>
        <taxon>Rhodobacterales</taxon>
        <taxon>Paracoccaceae</taxon>
        <taxon>Paracoccus</taxon>
    </lineage>
</organism>
<dbReference type="SMART" id="SM00388">
    <property type="entry name" value="HisKA"/>
    <property type="match status" value="1"/>
</dbReference>
<dbReference type="KEGG" id="pcon:B0A89_06060"/>
<dbReference type="SUPFAM" id="SSF55874">
    <property type="entry name" value="ATPase domain of HSP90 chaperone/DNA topoisomerase II/histidine kinase"/>
    <property type="match status" value="1"/>
</dbReference>
<dbReference type="GO" id="GO:0005886">
    <property type="term" value="C:plasma membrane"/>
    <property type="evidence" value="ECO:0007669"/>
    <property type="project" value="UniProtKB-SubCell"/>
</dbReference>
<evidence type="ECO:0000256" key="3">
    <source>
        <dbReference type="ARBA" id="ARBA00012438"/>
    </source>
</evidence>
<dbReference type="InterPro" id="IPR003661">
    <property type="entry name" value="HisK_dim/P_dom"/>
</dbReference>
<evidence type="ECO:0000259" key="12">
    <source>
        <dbReference type="PROSITE" id="PS50109"/>
    </source>
</evidence>
<keyword evidence="7" id="KW-0547">Nucleotide-binding</keyword>
<dbReference type="GO" id="GO:0000155">
    <property type="term" value="F:phosphorelay sensor kinase activity"/>
    <property type="evidence" value="ECO:0007669"/>
    <property type="project" value="InterPro"/>
</dbReference>
<dbReference type="CDD" id="cd00082">
    <property type="entry name" value="HisKA"/>
    <property type="match status" value="1"/>
</dbReference>
<dbReference type="InterPro" id="IPR050980">
    <property type="entry name" value="2C_sensor_his_kinase"/>
</dbReference>
<evidence type="ECO:0000256" key="11">
    <source>
        <dbReference type="SAM" id="Phobius"/>
    </source>
</evidence>
<dbReference type="GO" id="GO:0005524">
    <property type="term" value="F:ATP binding"/>
    <property type="evidence" value="ECO:0007669"/>
    <property type="project" value="UniProtKB-KW"/>
</dbReference>
<evidence type="ECO:0000313" key="14">
    <source>
        <dbReference type="Proteomes" id="UP000193017"/>
    </source>
</evidence>
<protein>
    <recommendedName>
        <fullName evidence="3">histidine kinase</fullName>
        <ecNumber evidence="3">2.7.13.3</ecNumber>
    </recommendedName>
</protein>
<evidence type="ECO:0000256" key="5">
    <source>
        <dbReference type="ARBA" id="ARBA00022553"/>
    </source>
</evidence>
<dbReference type="EC" id="2.7.13.3" evidence="3"/>
<evidence type="ECO:0000256" key="8">
    <source>
        <dbReference type="ARBA" id="ARBA00022777"/>
    </source>
</evidence>
<dbReference type="RefSeq" id="WP_085377371.1">
    <property type="nucleotide sequence ID" value="NZ_CP020612.1"/>
</dbReference>
<dbReference type="STRING" id="1945662.B0A89_06060"/>
<accession>A0A1W6CWM0</accession>
<comment type="catalytic activity">
    <reaction evidence="1">
        <text>ATP + protein L-histidine = ADP + protein N-phospho-L-histidine.</text>
        <dbReference type="EC" id="2.7.13.3"/>
    </reaction>
</comment>
<keyword evidence="9" id="KW-0067">ATP-binding</keyword>
<evidence type="ECO:0000256" key="9">
    <source>
        <dbReference type="ARBA" id="ARBA00022840"/>
    </source>
</evidence>
<dbReference type="InterPro" id="IPR036890">
    <property type="entry name" value="HATPase_C_sf"/>
</dbReference>